<dbReference type="InterPro" id="IPR040911">
    <property type="entry name" value="Exostosin_GT47"/>
</dbReference>
<proteinExistence type="inferred from homology"/>
<keyword evidence="3" id="KW-0808">Transferase</keyword>
<name>A0A0M0JD85_9EUKA</name>
<protein>
    <submittedName>
        <fullName evidence="3">Exostosin-like glycosyltransferase</fullName>
    </submittedName>
</protein>
<dbReference type="PANTHER" id="PTHR11062">
    <property type="entry name" value="EXOSTOSIN HEPARAN SULFATE GLYCOSYLTRANSFERASE -RELATED"/>
    <property type="match status" value="1"/>
</dbReference>
<reference evidence="4" key="1">
    <citation type="journal article" date="2015" name="PLoS Genet.">
        <title>Genome Sequence and Transcriptome Analyses of Chrysochromulina tobin: Metabolic Tools for Enhanced Algal Fitness in the Prominent Order Prymnesiales (Haptophyceae).</title>
        <authorList>
            <person name="Hovde B.T."/>
            <person name="Deodato C.R."/>
            <person name="Hunsperger H.M."/>
            <person name="Ryken S.A."/>
            <person name="Yost W."/>
            <person name="Jha R.K."/>
            <person name="Patterson J."/>
            <person name="Monnat R.J. Jr."/>
            <person name="Barlow S.B."/>
            <person name="Starkenburg S.R."/>
            <person name="Cattolico R.A."/>
        </authorList>
    </citation>
    <scope>NUCLEOTIDE SEQUENCE</scope>
    <source>
        <strain evidence="4">CCMP291</strain>
    </source>
</reference>
<dbReference type="Proteomes" id="UP000037460">
    <property type="component" value="Unassembled WGS sequence"/>
</dbReference>
<dbReference type="GO" id="GO:0016757">
    <property type="term" value="F:glycosyltransferase activity"/>
    <property type="evidence" value="ECO:0007669"/>
    <property type="project" value="InterPro"/>
</dbReference>
<feature type="domain" description="Exostosin GT47" evidence="2">
    <location>
        <begin position="4"/>
        <end position="73"/>
    </location>
</feature>
<organism evidence="3 4">
    <name type="scientific">Chrysochromulina tobinii</name>
    <dbReference type="NCBI Taxonomy" id="1460289"/>
    <lineage>
        <taxon>Eukaryota</taxon>
        <taxon>Haptista</taxon>
        <taxon>Haptophyta</taxon>
        <taxon>Prymnesiophyceae</taxon>
        <taxon>Prymnesiales</taxon>
        <taxon>Chrysochromulinaceae</taxon>
        <taxon>Chrysochromulina</taxon>
    </lineage>
</organism>
<dbReference type="PANTHER" id="PTHR11062:SF281">
    <property type="entry name" value="EXOSTOSIN-LIKE 2"/>
    <property type="match status" value="1"/>
</dbReference>
<gene>
    <name evidence="3" type="ORF">Ctob_009440</name>
</gene>
<comment type="caution">
    <text evidence="3">The sequence shown here is derived from an EMBL/GenBank/DDBJ whole genome shotgun (WGS) entry which is preliminary data.</text>
</comment>
<dbReference type="Pfam" id="PF03016">
    <property type="entry name" value="Exostosin_GT47"/>
    <property type="match status" value="1"/>
</dbReference>
<sequence length="147" mass="16161">MSLTSRFCWVPRGQGQGDPTRHMVAIFHGCVPVFTLGPRTSDDALPLDELLPWPRFSLRVPTDELPTLPDVLNGADGERLRAMQAELACVWRSLFWTSLLGSCFGEPPRGDAFDGLLAVLRLRLRRFTSGPTAASACDVSPWLLPAV</sequence>
<evidence type="ECO:0000259" key="2">
    <source>
        <dbReference type="Pfam" id="PF03016"/>
    </source>
</evidence>
<evidence type="ECO:0000313" key="4">
    <source>
        <dbReference type="Proteomes" id="UP000037460"/>
    </source>
</evidence>
<accession>A0A0M0JD85</accession>
<evidence type="ECO:0000313" key="3">
    <source>
        <dbReference type="EMBL" id="KOO24188.1"/>
    </source>
</evidence>
<dbReference type="InterPro" id="IPR004263">
    <property type="entry name" value="Exostosin"/>
</dbReference>
<dbReference type="AlphaFoldDB" id="A0A0M0JD85"/>
<dbReference type="EMBL" id="JWZX01003117">
    <property type="protein sequence ID" value="KOO24188.1"/>
    <property type="molecule type" value="Genomic_DNA"/>
</dbReference>
<comment type="similarity">
    <text evidence="1">Belongs to the glycosyltransferase 47 family.</text>
</comment>
<evidence type="ECO:0000256" key="1">
    <source>
        <dbReference type="ARBA" id="ARBA00010271"/>
    </source>
</evidence>
<keyword evidence="4" id="KW-1185">Reference proteome</keyword>
<dbReference type="OrthoDB" id="1924787at2759"/>